<keyword evidence="2" id="KW-1185">Reference proteome</keyword>
<accession>A0A8J3YFL3</accession>
<evidence type="ECO:0000313" key="2">
    <source>
        <dbReference type="Proteomes" id="UP000619260"/>
    </source>
</evidence>
<gene>
    <name evidence="1" type="ORF">Val02_02540</name>
</gene>
<dbReference type="EMBL" id="BOPF01000002">
    <property type="protein sequence ID" value="GIJ43368.1"/>
    <property type="molecule type" value="Genomic_DNA"/>
</dbReference>
<dbReference type="AlphaFoldDB" id="A0A8J3YFL3"/>
<proteinExistence type="predicted"/>
<evidence type="ECO:0000313" key="1">
    <source>
        <dbReference type="EMBL" id="GIJ43368.1"/>
    </source>
</evidence>
<comment type="caution">
    <text evidence="1">The sequence shown here is derived from an EMBL/GenBank/DDBJ whole genome shotgun (WGS) entry which is preliminary data.</text>
</comment>
<sequence>MAAAPAIRAVNGLLVEQRRSCSRWPAYGVYLTGFGGPEQPDGTTTERVEISYLGRTIATLPPDSSGGVYVEVPIVATGPVSVTARSTKGTTATATATATPAVPGLWANSTKEGALTVTGADTTVTGPVHSNGSLSVTGARTTVPAGAEYVTTLTVRGNGHQVTAPRKVTAGSPPAVADIAAYRPGGAAAKAAGSMYRAIPASACKSGTWTARPSDITAGVLYVPCTVTVTGSGRINATIAAEGSVHLAGTDLAIGPDMPGRPAIVSSTKGSAVQLTGASNRILGAIHAVNGQVTIAGARNVIRCGVVADTITVVGAGTRVEVDNKCRA</sequence>
<protein>
    <submittedName>
        <fullName evidence="1">Uncharacterized protein</fullName>
    </submittedName>
</protein>
<organism evidence="1 2">
    <name type="scientific">Virgisporangium aliadipatigenens</name>
    <dbReference type="NCBI Taxonomy" id="741659"/>
    <lineage>
        <taxon>Bacteria</taxon>
        <taxon>Bacillati</taxon>
        <taxon>Actinomycetota</taxon>
        <taxon>Actinomycetes</taxon>
        <taxon>Micromonosporales</taxon>
        <taxon>Micromonosporaceae</taxon>
        <taxon>Virgisporangium</taxon>
    </lineage>
</organism>
<name>A0A8J3YFL3_9ACTN</name>
<reference evidence="1" key="1">
    <citation type="submission" date="2021-01" db="EMBL/GenBank/DDBJ databases">
        <title>Whole genome shotgun sequence of Virgisporangium aliadipatigenens NBRC 105644.</title>
        <authorList>
            <person name="Komaki H."/>
            <person name="Tamura T."/>
        </authorList>
    </citation>
    <scope>NUCLEOTIDE SEQUENCE</scope>
    <source>
        <strain evidence="1">NBRC 105644</strain>
    </source>
</reference>
<dbReference type="Proteomes" id="UP000619260">
    <property type="component" value="Unassembled WGS sequence"/>
</dbReference>